<keyword evidence="3" id="KW-1185">Reference proteome</keyword>
<keyword evidence="1" id="KW-0472">Membrane</keyword>
<evidence type="ECO:0000313" key="2">
    <source>
        <dbReference type="EMBL" id="MFC5499562.1"/>
    </source>
</evidence>
<dbReference type="Proteomes" id="UP001596037">
    <property type="component" value="Unassembled WGS sequence"/>
</dbReference>
<protein>
    <submittedName>
        <fullName evidence="2">Uncharacterized protein</fullName>
    </submittedName>
</protein>
<dbReference type="EMBL" id="JBHSMF010000009">
    <property type="protein sequence ID" value="MFC5499562.1"/>
    <property type="molecule type" value="Genomic_DNA"/>
</dbReference>
<name>A0ABW0NKC3_9BURK</name>
<organism evidence="2 3">
    <name type="scientific">Caenimonas terrae</name>
    <dbReference type="NCBI Taxonomy" id="696074"/>
    <lineage>
        <taxon>Bacteria</taxon>
        <taxon>Pseudomonadati</taxon>
        <taxon>Pseudomonadota</taxon>
        <taxon>Betaproteobacteria</taxon>
        <taxon>Burkholderiales</taxon>
        <taxon>Comamonadaceae</taxon>
        <taxon>Caenimonas</taxon>
    </lineage>
</organism>
<gene>
    <name evidence="2" type="ORF">ACFPOE_18600</name>
</gene>
<sequence length="41" mass="4124">MGWDFAAGWAALGDALVGLGTGLITFFATGFVAGLAAFPDF</sequence>
<feature type="transmembrane region" description="Helical" evidence="1">
    <location>
        <begin position="15"/>
        <end position="38"/>
    </location>
</feature>
<comment type="caution">
    <text evidence="2">The sequence shown here is derived from an EMBL/GenBank/DDBJ whole genome shotgun (WGS) entry which is preliminary data.</text>
</comment>
<reference evidence="3" key="1">
    <citation type="journal article" date="2019" name="Int. J. Syst. Evol. Microbiol.">
        <title>The Global Catalogue of Microorganisms (GCM) 10K type strain sequencing project: providing services to taxonomists for standard genome sequencing and annotation.</title>
        <authorList>
            <consortium name="The Broad Institute Genomics Platform"/>
            <consortium name="The Broad Institute Genome Sequencing Center for Infectious Disease"/>
            <person name="Wu L."/>
            <person name="Ma J."/>
        </authorList>
    </citation>
    <scope>NUCLEOTIDE SEQUENCE [LARGE SCALE GENOMIC DNA]</scope>
    <source>
        <strain evidence="3">CCUG 57401</strain>
    </source>
</reference>
<keyword evidence="1" id="KW-0812">Transmembrane</keyword>
<evidence type="ECO:0000256" key="1">
    <source>
        <dbReference type="SAM" id="Phobius"/>
    </source>
</evidence>
<dbReference type="RefSeq" id="WP_376851783.1">
    <property type="nucleotide sequence ID" value="NZ_JBHSMF010000009.1"/>
</dbReference>
<evidence type="ECO:0000313" key="3">
    <source>
        <dbReference type="Proteomes" id="UP001596037"/>
    </source>
</evidence>
<proteinExistence type="predicted"/>
<keyword evidence="1" id="KW-1133">Transmembrane helix</keyword>
<accession>A0ABW0NKC3</accession>